<evidence type="ECO:0000313" key="3">
    <source>
        <dbReference type="Proteomes" id="UP000000249"/>
    </source>
</evidence>
<protein>
    <recommendedName>
        <fullName evidence="1">Zorya protein ZorC EH domain-containing protein</fullName>
    </recommendedName>
</protein>
<feature type="domain" description="Zorya protein ZorC EH" evidence="1">
    <location>
        <begin position="25"/>
        <end position="449"/>
    </location>
</feature>
<reference evidence="2 3" key="1">
    <citation type="submission" date="2007-03" db="EMBL/GenBank/DDBJ databases">
        <authorList>
            <person name="Heidelberg J."/>
        </authorList>
    </citation>
    <scope>NUCLEOTIDE SEQUENCE [LARGE SCALE GENOMIC DNA]</scope>
    <source>
        <strain evidence="3">ATCC 39541 / Classical Ogawa 395 / O395</strain>
    </source>
</reference>
<dbReference type="InterPro" id="IPR028943">
    <property type="entry name" value="ZorC_EH_Signature_dom"/>
</dbReference>
<evidence type="ECO:0000313" key="2">
    <source>
        <dbReference type="EMBL" id="ABQ20511.1"/>
    </source>
</evidence>
<dbReference type="PATRIC" id="fig|345073.21.peg.1817"/>
<organism evidence="2 3">
    <name type="scientific">Vibrio cholerae serotype O1 (strain ATCC 39541 / Classical Ogawa 395 / O395)</name>
    <dbReference type="NCBI Taxonomy" id="345073"/>
    <lineage>
        <taxon>Bacteria</taxon>
        <taxon>Pseudomonadati</taxon>
        <taxon>Pseudomonadota</taxon>
        <taxon>Gammaproteobacteria</taxon>
        <taxon>Vibrionales</taxon>
        <taxon>Vibrionaceae</taxon>
        <taxon>Vibrio</taxon>
    </lineage>
</organism>
<name>A0A0H3AJ26_VIBC3</name>
<evidence type="ECO:0000259" key="1">
    <source>
        <dbReference type="Pfam" id="PF15611"/>
    </source>
</evidence>
<dbReference type="KEGG" id="vco:VC0395_A1360"/>
<dbReference type="eggNOG" id="ENOG502Z9SM">
    <property type="taxonomic scope" value="Bacteria"/>
</dbReference>
<dbReference type="EMBL" id="CP000627">
    <property type="protein sequence ID" value="ABQ20511.1"/>
    <property type="molecule type" value="Genomic_DNA"/>
</dbReference>
<dbReference type="Proteomes" id="UP000000249">
    <property type="component" value="Chromosome 1"/>
</dbReference>
<sequence length="483" mass="55093">MSLNIKKLKVSLPANPFGQAIKDFAHLSSQLEVLSKSAGIENNKFRTAYGEVCNALASKKRVEDVIDSSVHVRALALSLHTDAKKNVSFTRRLLNKITEIVKKPSSLVIESFYQHFLSEYDRLADLEATADWLLEAKRLRGNDEQFDENILSTNGLKWLAERAIQNNVDFDHLIAEMKLERYANGRYLTAAKGIYYIEQLNTIPLGQDHPLLEEVQKTVVFDSRYDSESLLGHQILRILIGRSIGSHISEPWMNVILAIGGDPRVPSSNPRYIKWWKSLEPNLVQAVLGWLSKLDLKLFLEALEDYSYSSANYELQRMYPSRKSFLEGMFDAGVISNTRLYLSLDAARYLKRNYDPKHLPNFSTVKDGDKSIIYVQMNGAHMVEGSHSCYLWLYRYLDPSVCVFNYNIDSPTYSQLTIGINNQMSRLSSGAVAKITHSPSGYAWQRKALIALRELGVKLTPKDVLSNEDYIDFKQRYGVREWS</sequence>
<accession>A0A0H3AJ26</accession>
<dbReference type="AlphaFoldDB" id="A0A0H3AJ26"/>
<dbReference type="Pfam" id="PF15611">
    <property type="entry name" value="EH_Signature"/>
    <property type="match status" value="1"/>
</dbReference>
<dbReference type="OrthoDB" id="5431366at2"/>
<gene>
    <name evidence="2" type="ordered locus">VC0395_A1360</name>
</gene>
<proteinExistence type="predicted"/>
<dbReference type="RefSeq" id="WP_000055824.1">
    <property type="nucleotide sequence ID" value="NC_009457.1"/>
</dbReference>
<dbReference type="KEGG" id="vcr:VC395_1876"/>